<accession>A0A4Y1MUR8</accession>
<sequence length="48" mass="5332">MPPPGFHLWPHAWRSRGGDGNGREAPALAPQTTAVRRPPGREKTSLWM</sequence>
<evidence type="ECO:0000256" key="1">
    <source>
        <dbReference type="SAM" id="MobiDB-lite"/>
    </source>
</evidence>
<gene>
    <name evidence="2" type="ORF">RADP37_04002</name>
</gene>
<name>A0A4Y1MUR8_9PROT</name>
<reference evidence="2" key="1">
    <citation type="submission" date="2017-12" db="EMBL/GenBank/DDBJ databases">
        <authorList>
            <person name="Martens C."/>
            <person name="Dahlstrom E."/>
            <person name="Barbian K."/>
            <person name="Sykora L."/>
            <person name="Ricklefs S."/>
            <person name="Bruno D."/>
            <person name="Anzick I."/>
            <person name="Myles I."/>
            <person name="Datta S.K."/>
        </authorList>
    </citation>
    <scope>NUCLEOTIDE SEQUENCE</scope>
    <source>
        <strain evidence="2">AD2</strain>
    </source>
</reference>
<protein>
    <submittedName>
        <fullName evidence="2">Uncharacterized protein</fullName>
    </submittedName>
</protein>
<evidence type="ECO:0000313" key="2">
    <source>
        <dbReference type="EMBL" id="AWV21349.1"/>
    </source>
</evidence>
<feature type="region of interest" description="Disordered" evidence="1">
    <location>
        <begin position="1"/>
        <end position="48"/>
    </location>
</feature>
<proteinExistence type="predicted"/>
<dbReference type="EMBL" id="CP025189">
    <property type="protein sequence ID" value="AWV21349.1"/>
    <property type="molecule type" value="Genomic_DNA"/>
</dbReference>
<organism evidence="2">
    <name type="scientific">Roseomonas mucosa</name>
    <dbReference type="NCBI Taxonomy" id="207340"/>
    <lineage>
        <taxon>Bacteria</taxon>
        <taxon>Pseudomonadati</taxon>
        <taxon>Pseudomonadota</taxon>
        <taxon>Alphaproteobacteria</taxon>
        <taxon>Acetobacterales</taxon>
        <taxon>Roseomonadaceae</taxon>
        <taxon>Roseomonas</taxon>
    </lineage>
</organism>
<feature type="compositionally biased region" description="Basic and acidic residues" evidence="1">
    <location>
        <begin position="39"/>
        <end position="48"/>
    </location>
</feature>
<dbReference type="AlphaFoldDB" id="A0A4Y1MUR8"/>